<evidence type="ECO:0008006" key="3">
    <source>
        <dbReference type="Google" id="ProtNLM"/>
    </source>
</evidence>
<name>A0AAV7EN70_ARIFI</name>
<dbReference type="Gene3D" id="2.40.70.10">
    <property type="entry name" value="Acid Proteases"/>
    <property type="match status" value="2"/>
</dbReference>
<dbReference type="PANTHER" id="PTHR33067:SF31">
    <property type="entry name" value="RNA-DIRECTED DNA POLYMERASE"/>
    <property type="match status" value="1"/>
</dbReference>
<dbReference type="PANTHER" id="PTHR33067">
    <property type="entry name" value="RNA-DIRECTED DNA POLYMERASE-RELATED"/>
    <property type="match status" value="1"/>
</dbReference>
<dbReference type="EMBL" id="JAINDJ010000004">
    <property type="protein sequence ID" value="KAG9450278.1"/>
    <property type="molecule type" value="Genomic_DNA"/>
</dbReference>
<proteinExistence type="predicted"/>
<gene>
    <name evidence="1" type="ORF">H6P81_010243</name>
</gene>
<accession>A0AAV7EN70</accession>
<sequence length="128" mass="13960">MKIEEKGTVVLNENCSAILKNELPRKLKDSGSFTIPCEIGSNKFANALCDFGANVNLMSLSLCRYLKLGEPQETGITLHFADRSTKIPEGVMEDMEVLKNLPVILGRPFLATAGAIIDCKQGNLTFKA</sequence>
<dbReference type="InterPro" id="IPR021109">
    <property type="entry name" value="Peptidase_aspartic_dom_sf"/>
</dbReference>
<protein>
    <recommendedName>
        <fullName evidence="3">Aspartic peptidase DDI1-type domain-containing protein</fullName>
    </recommendedName>
</protein>
<dbReference type="CDD" id="cd00303">
    <property type="entry name" value="retropepsin_like"/>
    <property type="match status" value="1"/>
</dbReference>
<evidence type="ECO:0000313" key="2">
    <source>
        <dbReference type="Proteomes" id="UP000825729"/>
    </source>
</evidence>
<comment type="caution">
    <text evidence="1">The sequence shown here is derived from an EMBL/GenBank/DDBJ whole genome shotgun (WGS) entry which is preliminary data.</text>
</comment>
<reference evidence="1 2" key="1">
    <citation type="submission" date="2021-07" db="EMBL/GenBank/DDBJ databases">
        <title>The Aristolochia fimbriata genome: insights into angiosperm evolution, floral development and chemical biosynthesis.</title>
        <authorList>
            <person name="Jiao Y."/>
        </authorList>
    </citation>
    <scope>NUCLEOTIDE SEQUENCE [LARGE SCALE GENOMIC DNA]</scope>
    <source>
        <strain evidence="1">IBCAS-2021</strain>
        <tissue evidence="1">Leaf</tissue>
    </source>
</reference>
<organism evidence="1 2">
    <name type="scientific">Aristolochia fimbriata</name>
    <name type="common">White veined hardy Dutchman's pipe vine</name>
    <dbReference type="NCBI Taxonomy" id="158543"/>
    <lineage>
        <taxon>Eukaryota</taxon>
        <taxon>Viridiplantae</taxon>
        <taxon>Streptophyta</taxon>
        <taxon>Embryophyta</taxon>
        <taxon>Tracheophyta</taxon>
        <taxon>Spermatophyta</taxon>
        <taxon>Magnoliopsida</taxon>
        <taxon>Magnoliidae</taxon>
        <taxon>Piperales</taxon>
        <taxon>Aristolochiaceae</taxon>
        <taxon>Aristolochia</taxon>
    </lineage>
</organism>
<dbReference type="AlphaFoldDB" id="A0AAV7EN70"/>
<keyword evidence="2" id="KW-1185">Reference proteome</keyword>
<evidence type="ECO:0000313" key="1">
    <source>
        <dbReference type="EMBL" id="KAG9450278.1"/>
    </source>
</evidence>
<dbReference type="Proteomes" id="UP000825729">
    <property type="component" value="Unassembled WGS sequence"/>
</dbReference>